<evidence type="ECO:0000313" key="1">
    <source>
        <dbReference type="EMBL" id="KAG5510092.1"/>
    </source>
</evidence>
<protein>
    <submittedName>
        <fullName evidence="1">Uncharacterized protein</fullName>
    </submittedName>
</protein>
<proteinExistence type="predicted"/>
<dbReference type="RefSeq" id="XP_067758941.1">
    <property type="nucleotide sequence ID" value="XM_067902932.1"/>
</dbReference>
<dbReference type="EMBL" id="JAFJZO010000011">
    <property type="protein sequence ID" value="KAG5510092.1"/>
    <property type="molecule type" value="Genomic_DNA"/>
</dbReference>
<name>A0A836IP90_9TRYP</name>
<gene>
    <name evidence="1" type="ORF">JKF63_06987</name>
</gene>
<accession>A0A836IP90</accession>
<dbReference type="Proteomes" id="UP000674318">
    <property type="component" value="Unassembled WGS sequence"/>
</dbReference>
<dbReference type="OrthoDB" id="266466at2759"/>
<sequence>MAYEHKHNKRSRCIAAAKRKKAAAAAALAASLAPVCKGDDDGGSAAVVVSKAAPLSTPSAGGMAPSCTSVTITSKDGTIVSDSLTAANVKAADTNMTHQARQSKSQQQTSISDDRCCWNMPNLLCSALPTSDDLARLSVTHSTSELPALLAATHLRCTHGVSTCSPRLGAEKSSEGHYFAYLLSEPLNGDTKMPMTMWGVYSLSGGDCLQVVHWHNSPAAAASPITEGDQHSPSIPLSAQTTREIIMHVSAAGLCFMLAPPSLISVEGSSAAGSMTPARVSSEPPDAAVAAAESPDVYWLIPSIMKDSFFALLQAQEWLRTAPLHHPASQARVRSLECHGWSLQPHPTRWVSPSAPLKTTDSVTETCERPKSLPEPKRKAIKTNVRRGRPSPREGLQSVQSVTGARLATDGAELSSTPQFRIPYVAAVGQLQKGFSGAPEPHLPLVAVPVTAITTATLLVGNCIAPYPADGTRCTGVYRE</sequence>
<keyword evidence="2" id="KW-1185">Reference proteome</keyword>
<comment type="caution">
    <text evidence="1">The sequence shown here is derived from an EMBL/GenBank/DDBJ whole genome shotgun (WGS) entry which is preliminary data.</text>
</comment>
<evidence type="ECO:0000313" key="2">
    <source>
        <dbReference type="Proteomes" id="UP000674318"/>
    </source>
</evidence>
<dbReference type="AlphaFoldDB" id="A0A836IP90"/>
<dbReference type="GeneID" id="94293009"/>
<organism evidence="1 2">
    <name type="scientific">Porcisia hertigi</name>
    <dbReference type="NCBI Taxonomy" id="2761500"/>
    <lineage>
        <taxon>Eukaryota</taxon>
        <taxon>Discoba</taxon>
        <taxon>Euglenozoa</taxon>
        <taxon>Kinetoplastea</taxon>
        <taxon>Metakinetoplastina</taxon>
        <taxon>Trypanosomatida</taxon>
        <taxon>Trypanosomatidae</taxon>
        <taxon>Leishmaniinae</taxon>
        <taxon>Porcisia</taxon>
    </lineage>
</organism>
<reference evidence="1 2" key="1">
    <citation type="submission" date="2021-02" db="EMBL/GenBank/DDBJ databases">
        <title>Porcisia hertigi Genome sequencing and assembly.</title>
        <authorList>
            <person name="Almutairi H."/>
            <person name="Gatherer D."/>
        </authorList>
    </citation>
    <scope>NUCLEOTIDE SEQUENCE [LARGE SCALE GENOMIC DNA]</scope>
    <source>
        <strain evidence="1 2">C119</strain>
    </source>
</reference>
<dbReference type="KEGG" id="phet:94293009"/>